<dbReference type="InterPro" id="IPR012875">
    <property type="entry name" value="SDHF4"/>
</dbReference>
<keyword evidence="4" id="KW-1185">Reference proteome</keyword>
<dbReference type="CTD" id="135154"/>
<feature type="compositionally biased region" description="Basic and acidic residues" evidence="3">
    <location>
        <begin position="65"/>
        <end position="91"/>
    </location>
</feature>
<dbReference type="GO" id="GO:0005739">
    <property type="term" value="C:mitochondrion"/>
    <property type="evidence" value="ECO:0007669"/>
    <property type="project" value="TreeGrafter"/>
</dbReference>
<dbReference type="PANTHER" id="PTHR28524:SF3">
    <property type="entry name" value="SUCCINATE DEHYDROGENASE ASSEMBLY FACTOR 4, MITOCHONDRIAL"/>
    <property type="match status" value="1"/>
</dbReference>
<dbReference type="AlphaFoldDB" id="A0A6P7PFU2"/>
<comment type="similarity">
    <text evidence="1">Belongs to the SDHAF4 family.</text>
</comment>
<dbReference type="GeneID" id="114870817"/>
<feature type="region of interest" description="Disordered" evidence="3">
    <location>
        <begin position="47"/>
        <end position="112"/>
    </location>
</feature>
<dbReference type="PANTHER" id="PTHR28524">
    <property type="entry name" value="SUCCINATE DEHYDROGENASE ASSEMBLY FACTOR 4, MITOCHONDRIAL"/>
    <property type="match status" value="1"/>
</dbReference>
<evidence type="ECO:0000256" key="2">
    <source>
        <dbReference type="ARBA" id="ARBA00022170"/>
    </source>
</evidence>
<protein>
    <recommendedName>
        <fullName evidence="2">Succinate dehydrogenase assembly factor 4, mitochondrial</fullName>
    </recommendedName>
</protein>
<dbReference type="Pfam" id="PF07896">
    <property type="entry name" value="DUF1674"/>
    <property type="match status" value="1"/>
</dbReference>
<dbReference type="OrthoDB" id="201362at2759"/>
<evidence type="ECO:0000256" key="1">
    <source>
        <dbReference type="ARBA" id="ARBA00005701"/>
    </source>
</evidence>
<accession>A0A6P7PFU2</accession>
<dbReference type="RefSeq" id="XP_029031752.1">
    <property type="nucleotide sequence ID" value="XM_029175919.3"/>
</dbReference>
<reference evidence="5" key="1">
    <citation type="submission" date="2025-08" db="UniProtKB">
        <authorList>
            <consortium name="RefSeq"/>
        </authorList>
    </citation>
    <scope>IDENTIFICATION</scope>
</reference>
<sequence length="112" mass="12310">MSVLRCFCASMSTGLNSQRVLTGRCRSSQPPASLCLVGLVVCRSASGAKDKQPLKKAKTPQGRLDLPEEMSRDVLQKFPDDVNPVTKEKGGPRGPEPTRYGDWERKGRCVDF</sequence>
<proteinExistence type="inferred from homology"/>
<dbReference type="InParanoid" id="A0A6P7PFU2"/>
<dbReference type="KEGG" id="bspl:114870817"/>
<evidence type="ECO:0000313" key="5">
    <source>
        <dbReference type="RefSeq" id="XP_029031752.1"/>
    </source>
</evidence>
<gene>
    <name evidence="5" type="primary">sdhaf4</name>
</gene>
<name>A0A6P7PFU2_BETSP</name>
<feature type="compositionally biased region" description="Basic and acidic residues" evidence="3">
    <location>
        <begin position="99"/>
        <end position="112"/>
    </location>
</feature>
<dbReference type="GO" id="GO:0034553">
    <property type="term" value="P:mitochondrial respiratory chain complex II assembly"/>
    <property type="evidence" value="ECO:0007669"/>
    <property type="project" value="TreeGrafter"/>
</dbReference>
<dbReference type="Proteomes" id="UP000515150">
    <property type="component" value="Chromosome 15"/>
</dbReference>
<organism evidence="4 5">
    <name type="scientific">Betta splendens</name>
    <name type="common">Siamese fighting fish</name>
    <dbReference type="NCBI Taxonomy" id="158456"/>
    <lineage>
        <taxon>Eukaryota</taxon>
        <taxon>Metazoa</taxon>
        <taxon>Chordata</taxon>
        <taxon>Craniata</taxon>
        <taxon>Vertebrata</taxon>
        <taxon>Euteleostomi</taxon>
        <taxon>Actinopterygii</taxon>
        <taxon>Neopterygii</taxon>
        <taxon>Teleostei</taxon>
        <taxon>Neoteleostei</taxon>
        <taxon>Acanthomorphata</taxon>
        <taxon>Anabantaria</taxon>
        <taxon>Anabantiformes</taxon>
        <taxon>Anabantoidei</taxon>
        <taxon>Osphronemidae</taxon>
        <taxon>Betta</taxon>
    </lineage>
</organism>
<evidence type="ECO:0000256" key="3">
    <source>
        <dbReference type="SAM" id="MobiDB-lite"/>
    </source>
</evidence>
<evidence type="ECO:0000313" key="4">
    <source>
        <dbReference type="Proteomes" id="UP000515150"/>
    </source>
</evidence>